<evidence type="ECO:0000256" key="1">
    <source>
        <dbReference type="SAM" id="Phobius"/>
    </source>
</evidence>
<evidence type="ECO:0000259" key="2">
    <source>
        <dbReference type="Pfam" id="PF20597"/>
    </source>
</evidence>
<accession>A0ABP3UMZ2</accession>
<keyword evidence="1" id="KW-0812">Transmembrane</keyword>
<feature type="transmembrane region" description="Helical" evidence="1">
    <location>
        <begin position="9"/>
        <end position="27"/>
    </location>
</feature>
<feature type="transmembrane region" description="Helical" evidence="1">
    <location>
        <begin position="744"/>
        <end position="764"/>
    </location>
</feature>
<dbReference type="Pfam" id="PF20597">
    <property type="entry name" value="pAdhesive_15"/>
    <property type="match status" value="1"/>
</dbReference>
<keyword evidence="1" id="KW-1133">Transmembrane helix</keyword>
<organism evidence="3 4">
    <name type="scientific">Clostridium oceanicum</name>
    <dbReference type="NCBI Taxonomy" id="1543"/>
    <lineage>
        <taxon>Bacteria</taxon>
        <taxon>Bacillati</taxon>
        <taxon>Bacillota</taxon>
        <taxon>Clostridia</taxon>
        <taxon>Eubacteriales</taxon>
        <taxon>Clostridiaceae</taxon>
        <taxon>Clostridium</taxon>
    </lineage>
</organism>
<dbReference type="EMBL" id="BAAACG010000008">
    <property type="protein sequence ID" value="GAA0739054.1"/>
    <property type="molecule type" value="Genomic_DNA"/>
</dbReference>
<dbReference type="NCBIfam" id="TIGR04215">
    <property type="entry name" value="choice_anch_A"/>
    <property type="match status" value="1"/>
</dbReference>
<keyword evidence="1" id="KW-0472">Membrane</keyword>
<evidence type="ECO:0000313" key="3">
    <source>
        <dbReference type="EMBL" id="GAA0739054.1"/>
    </source>
</evidence>
<sequence>MKNKSKKNIANILLISLIINILISFGINNKVFAHPTLGDINHYNGIVFGNMSAENADSEGPVAVLGNLNAPTSNSGESYSVYMDSRSAVMGIPYPVNDYCALVVGGTLSKSSNRNSNLMAQSVTITNEQFKNIFPNWMHRAIRVLPKQTITNAFDEYKRDINSAIQKVNKLYDNFPNNSTDEKIVQSPTNDRVKIANINNIDELKNGNTIDLGNLENSDFLIIKSNQSSVNFNFGTLTYNGDRLTTTFIKNNKNTLAQVFKKILWVFPNADTINLSSTELVGNVLAPNATLTGRGNAIDGQAIVENLHQRQGFELHSFRFDWNLFKNLQLSKPEVVEPQPEIITPKPQVIEPQPEESTPWIPLTPAKESIPWTELTPAIHTIPWYTLTPATKQWTDTFVTPEPQVLQPLPKPQEVPPLTWTDTFVTPEPQMLQPLPKPQEVPPLTWTDTFVTPEPQMLQPLPKPQEIPPLTWTDTFVTPEPQMLQPLPNPQEIPPLTWTDTFVTPEPQILQPLPKPQEVPPLTWTDTFVTPEPQMLQPLPKPQEIPPLTWTDTFVTPEPQILQPLPKPQEVPPLTWIDTFVTPEPQMLQPLPKPQEIPPLTWTDTFVTPEPQMLQPLPKPQEIPPLTWTDTFVTPKPQILQPLPPAITVPTMLPVQTIKTQIPVPQKVPTIPTIIKSKILKPKKKKNTEPILVTLKPKTTNNIPIIKTKDIPIKVTTSPKKTTPKTNIVKTIKNYNPKTGDKGVFVNIVLLTLSLIGLFLIKVLNIKKSYEK</sequence>
<evidence type="ECO:0000313" key="4">
    <source>
        <dbReference type="Proteomes" id="UP001501510"/>
    </source>
</evidence>
<dbReference type="Proteomes" id="UP001501510">
    <property type="component" value="Unassembled WGS sequence"/>
</dbReference>
<dbReference type="InterPro" id="IPR026588">
    <property type="entry name" value="Choice_anch_A"/>
</dbReference>
<feature type="domain" description="Choice-of-anchor A" evidence="2">
    <location>
        <begin position="37"/>
        <end position="316"/>
    </location>
</feature>
<comment type="caution">
    <text evidence="3">The sequence shown here is derived from an EMBL/GenBank/DDBJ whole genome shotgun (WGS) entry which is preliminary data.</text>
</comment>
<name>A0ABP3UMZ2_9CLOT</name>
<dbReference type="PRINTS" id="PR01217">
    <property type="entry name" value="PRICHEXTENSN"/>
</dbReference>
<protein>
    <recommendedName>
        <fullName evidence="2">Choice-of-anchor A domain-containing protein</fullName>
    </recommendedName>
</protein>
<gene>
    <name evidence="3" type="ORF">GCM10008906_17320</name>
</gene>
<dbReference type="RefSeq" id="WP_343760801.1">
    <property type="nucleotide sequence ID" value="NZ_BAAACG010000008.1"/>
</dbReference>
<proteinExistence type="predicted"/>
<reference evidence="4" key="1">
    <citation type="journal article" date="2019" name="Int. J. Syst. Evol. Microbiol.">
        <title>The Global Catalogue of Microorganisms (GCM) 10K type strain sequencing project: providing services to taxonomists for standard genome sequencing and annotation.</title>
        <authorList>
            <consortium name="The Broad Institute Genomics Platform"/>
            <consortium name="The Broad Institute Genome Sequencing Center for Infectious Disease"/>
            <person name="Wu L."/>
            <person name="Ma J."/>
        </authorList>
    </citation>
    <scope>NUCLEOTIDE SEQUENCE [LARGE SCALE GENOMIC DNA]</scope>
    <source>
        <strain evidence="4">JCM 1407</strain>
    </source>
</reference>
<keyword evidence="4" id="KW-1185">Reference proteome</keyword>